<feature type="transmembrane region" description="Helical" evidence="1">
    <location>
        <begin position="333"/>
        <end position="353"/>
    </location>
</feature>
<sequence length="367" mass="42296">MTVYIIICSFLAFFCFVEVFFNKQLREIRVLFYFYFVIFLILFSGLRSLGVGTDDFTYYDKFLEVPSIIHWIDGDFTYSFAKVWMEPAYIFIGAISKSISLHPAALFLPVAFLSITIASYYYKKISPYYFMSMMLFFSHTYLYRDINQIRSAIACAIGLGIVWAIYHRKKLASVVLIVVSTCFHMVGLTYFVALTFEKISHVRKLHLYCLILAIVISLSGFVSIIIGNITFLGVISTKIAGYTSTDRFVNSVGLFDVTNIKNILVFLCCYYFWNALSNRYELFRICFTFFSFGMLWRIAFSELGVLAARVATVFTITEVILIPMLVGIFKQKIIPTIIVIIYAFLMLYINLFLKDGRNPYTMSIGIL</sequence>
<keyword evidence="1" id="KW-1133">Transmembrane helix</keyword>
<dbReference type="Pfam" id="PF14897">
    <property type="entry name" value="EpsG"/>
    <property type="match status" value="1"/>
</dbReference>
<gene>
    <name evidence="2" type="ORF">VP5_00018</name>
</gene>
<keyword evidence="1" id="KW-0472">Membrane</keyword>
<feature type="transmembrane region" description="Helical" evidence="1">
    <location>
        <begin position="282"/>
        <end position="300"/>
    </location>
</feature>
<feature type="transmembrane region" description="Helical" evidence="1">
    <location>
        <begin position="205"/>
        <end position="232"/>
    </location>
</feature>
<accession>A0A7M1WCC0</accession>
<organism evidence="2">
    <name type="scientific">Vibrio parahaemolyticus</name>
    <dbReference type="NCBI Taxonomy" id="670"/>
    <lineage>
        <taxon>Bacteria</taxon>
        <taxon>Pseudomonadati</taxon>
        <taxon>Pseudomonadota</taxon>
        <taxon>Gammaproteobacteria</taxon>
        <taxon>Vibrionales</taxon>
        <taxon>Vibrionaceae</taxon>
        <taxon>Vibrio</taxon>
    </lineage>
</organism>
<feature type="transmembrane region" description="Helical" evidence="1">
    <location>
        <begin position="104"/>
        <end position="122"/>
    </location>
</feature>
<protein>
    <recommendedName>
        <fullName evidence="3">EpsG family protein</fullName>
    </recommendedName>
</protein>
<dbReference type="AlphaFoldDB" id="A0A7M1WCC0"/>
<dbReference type="RefSeq" id="WP_258493266.1">
    <property type="nucleotide sequence ID" value="NZ_JANFTT010000015.1"/>
</dbReference>
<proteinExistence type="predicted"/>
<feature type="transmembrane region" description="Helical" evidence="1">
    <location>
        <begin position="252"/>
        <end position="273"/>
    </location>
</feature>
<evidence type="ECO:0000313" key="2">
    <source>
        <dbReference type="EMBL" id="QOS24736.1"/>
    </source>
</evidence>
<evidence type="ECO:0008006" key="3">
    <source>
        <dbReference type="Google" id="ProtNLM"/>
    </source>
</evidence>
<feature type="transmembrane region" description="Helical" evidence="1">
    <location>
        <begin position="149"/>
        <end position="166"/>
    </location>
</feature>
<keyword evidence="1" id="KW-0812">Transmembrane</keyword>
<feature type="transmembrane region" description="Helical" evidence="1">
    <location>
        <begin position="306"/>
        <end position="326"/>
    </location>
</feature>
<dbReference type="EMBL" id="MT898276">
    <property type="protein sequence ID" value="QOS24736.1"/>
    <property type="molecule type" value="Genomic_DNA"/>
</dbReference>
<feature type="transmembrane region" description="Helical" evidence="1">
    <location>
        <begin position="172"/>
        <end position="193"/>
    </location>
</feature>
<dbReference type="InterPro" id="IPR049458">
    <property type="entry name" value="EpsG-like"/>
</dbReference>
<reference evidence="2" key="1">
    <citation type="submission" date="2020-08" db="EMBL/GenBank/DDBJ databases">
        <title>Genetic structure, function and evolution of capsule biosynthesis loci in Vibrio parahaemolyticus.</title>
        <authorList>
            <person name="Li L."/>
            <person name="Bian S."/>
        </authorList>
    </citation>
    <scope>NUCLEOTIDE SEQUENCE</scope>
    <source>
        <strain evidence="2">VP5</strain>
    </source>
</reference>
<feature type="transmembrane region" description="Helical" evidence="1">
    <location>
        <begin position="31"/>
        <end position="49"/>
    </location>
</feature>
<name>A0A7M1WCC0_VIBPH</name>
<evidence type="ECO:0000256" key="1">
    <source>
        <dbReference type="SAM" id="Phobius"/>
    </source>
</evidence>